<keyword evidence="1" id="KW-0880">Kelch repeat</keyword>
<dbReference type="Gene3D" id="2.120.10.80">
    <property type="entry name" value="Kelch-type beta propeller"/>
    <property type="match status" value="1"/>
</dbReference>
<feature type="compositionally biased region" description="Basic and acidic residues" evidence="3">
    <location>
        <begin position="624"/>
        <end position="633"/>
    </location>
</feature>
<dbReference type="PANTHER" id="PTHR46093:SF18">
    <property type="entry name" value="FIBRONECTIN TYPE-III DOMAIN-CONTAINING PROTEIN"/>
    <property type="match status" value="1"/>
</dbReference>
<evidence type="ECO:0000256" key="4">
    <source>
        <dbReference type="SAM" id="Phobius"/>
    </source>
</evidence>
<keyword evidence="4" id="KW-1133">Transmembrane helix</keyword>
<feature type="compositionally biased region" description="Basic and acidic residues" evidence="3">
    <location>
        <begin position="643"/>
        <end position="668"/>
    </location>
</feature>
<proteinExistence type="predicted"/>
<evidence type="ECO:0000313" key="7">
    <source>
        <dbReference type="Proteomes" id="UP001194696"/>
    </source>
</evidence>
<dbReference type="SUPFAM" id="SSF50965">
    <property type="entry name" value="Galactose oxidase, central domain"/>
    <property type="match status" value="1"/>
</dbReference>
<evidence type="ECO:0000256" key="3">
    <source>
        <dbReference type="SAM" id="MobiDB-lite"/>
    </source>
</evidence>
<keyword evidence="7" id="KW-1185">Reference proteome</keyword>
<protein>
    <recommendedName>
        <fullName evidence="8">Galactose oxidase</fullName>
    </recommendedName>
</protein>
<gene>
    <name evidence="6" type="ORF">BGZ96_004046</name>
</gene>
<comment type="caution">
    <text evidence="6">The sequence shown here is derived from an EMBL/GenBank/DDBJ whole genome shotgun (WGS) entry which is preliminary data.</text>
</comment>
<dbReference type="InterPro" id="IPR015915">
    <property type="entry name" value="Kelch-typ_b-propeller"/>
</dbReference>
<evidence type="ECO:0008006" key="8">
    <source>
        <dbReference type="Google" id="ProtNLM"/>
    </source>
</evidence>
<feature type="chain" id="PRO_5045395914" description="Galactose oxidase" evidence="5">
    <location>
        <begin position="37"/>
        <end position="676"/>
    </location>
</feature>
<keyword evidence="4" id="KW-0472">Membrane</keyword>
<keyword evidence="5" id="KW-0732">Signal</keyword>
<name>A0ABQ7K901_9FUNG</name>
<dbReference type="PANTHER" id="PTHR46093">
    <property type="entry name" value="ACYL-COA-BINDING DOMAIN-CONTAINING PROTEIN 5"/>
    <property type="match status" value="1"/>
</dbReference>
<dbReference type="Proteomes" id="UP001194696">
    <property type="component" value="Unassembled WGS sequence"/>
</dbReference>
<keyword evidence="2" id="KW-0677">Repeat</keyword>
<evidence type="ECO:0000256" key="1">
    <source>
        <dbReference type="ARBA" id="ARBA00022441"/>
    </source>
</evidence>
<sequence>MKVQQVLGQAKAVMRTTLLLSPLLVLTTLFSTSVSAQETVQPIPVYQFEHTSFNDRNLYIRGGLNQGRVVSQFYSLDISPLLSYSNKLTWKKLNEVGPVTDFRSRLPMAPNRNNQELTYFYEANRMVYYNLMVNKWTPSTLATCMSPANALDSVGGTQKAVLDPKTGITYVPRGYNMRTEMLVFDSTQNSCSGLPMPADSAWYNHAWSESKNTIYMYGTRAAQDTNVPASLWEFQFAKKTWKSIPIQGDIPIMHESNCMTSAYNGQKLIVYGGFYNANVYGDIYIFDTVTYKWTVGPRSPGYDAGSGYLSPPEIQFYNIKLNRWMTQAEIVPSANIIATLTTPNSLLPTDATTGNTANNTLIGTGLPNTNNGNLPVGSKTIDAAAIGGGVAGVVFIAAIVGLLFYRRGKKAGAKDGNIIKGALPGENSGDIPLSPEYQQAPFAPNSHNTYRDPNATDTLYTANSAAVYTTPYNPAYPPCTTASAPSPPYTEADENNPYLAAAAASSYSVAGSLGTSVSSHTDADSRDRTIYPLPTAIPIAAYQKNDSYGYANTDTKTHYRTTPSAPQLPLSNKNNSQPTLSSMPQLPQGFQQYRYQDESALYPPLSSISRSHPQLQGGGMVASETRRGSKEKMALAQVEDEQNMERIRQEQHEELERMREEWEQDQRPRRPKRGGR</sequence>
<feature type="region of interest" description="Disordered" evidence="3">
    <location>
        <begin position="556"/>
        <end position="585"/>
    </location>
</feature>
<dbReference type="EMBL" id="JAAAIM010000194">
    <property type="protein sequence ID" value="KAG0292511.1"/>
    <property type="molecule type" value="Genomic_DNA"/>
</dbReference>
<feature type="signal peptide" evidence="5">
    <location>
        <begin position="1"/>
        <end position="36"/>
    </location>
</feature>
<keyword evidence="4" id="KW-0812">Transmembrane</keyword>
<accession>A0ABQ7K901</accession>
<dbReference type="InterPro" id="IPR011043">
    <property type="entry name" value="Gal_Oxase/kelch_b-propeller"/>
</dbReference>
<reference evidence="6 7" key="1">
    <citation type="journal article" date="2020" name="Fungal Divers.">
        <title>Resolving the Mortierellaceae phylogeny through synthesis of multi-gene phylogenetics and phylogenomics.</title>
        <authorList>
            <person name="Vandepol N."/>
            <person name="Liber J."/>
            <person name="Desiro A."/>
            <person name="Na H."/>
            <person name="Kennedy M."/>
            <person name="Barry K."/>
            <person name="Grigoriev I.V."/>
            <person name="Miller A.N."/>
            <person name="O'Donnell K."/>
            <person name="Stajich J.E."/>
            <person name="Bonito G."/>
        </authorList>
    </citation>
    <scope>NUCLEOTIDE SEQUENCE [LARGE SCALE GENOMIC DNA]</scope>
    <source>
        <strain evidence="6 7">AD045</strain>
    </source>
</reference>
<feature type="transmembrane region" description="Helical" evidence="4">
    <location>
        <begin position="383"/>
        <end position="405"/>
    </location>
</feature>
<evidence type="ECO:0000256" key="2">
    <source>
        <dbReference type="ARBA" id="ARBA00022737"/>
    </source>
</evidence>
<organism evidence="6 7">
    <name type="scientific">Linnemannia gamsii</name>
    <dbReference type="NCBI Taxonomy" id="64522"/>
    <lineage>
        <taxon>Eukaryota</taxon>
        <taxon>Fungi</taxon>
        <taxon>Fungi incertae sedis</taxon>
        <taxon>Mucoromycota</taxon>
        <taxon>Mortierellomycotina</taxon>
        <taxon>Mortierellomycetes</taxon>
        <taxon>Mortierellales</taxon>
        <taxon>Mortierellaceae</taxon>
        <taxon>Linnemannia</taxon>
    </lineage>
</organism>
<feature type="region of interest" description="Disordered" evidence="3">
    <location>
        <begin position="604"/>
        <end position="676"/>
    </location>
</feature>
<dbReference type="Pfam" id="PF24681">
    <property type="entry name" value="Kelch_KLHDC2_KLHL20_DRC7"/>
    <property type="match status" value="1"/>
</dbReference>
<evidence type="ECO:0000313" key="6">
    <source>
        <dbReference type="EMBL" id="KAG0292511.1"/>
    </source>
</evidence>
<evidence type="ECO:0000256" key="5">
    <source>
        <dbReference type="SAM" id="SignalP"/>
    </source>
</evidence>